<dbReference type="Proteomes" id="UP000050360">
    <property type="component" value="Unassembled WGS sequence"/>
</dbReference>
<evidence type="ECO:0000256" key="4">
    <source>
        <dbReference type="ARBA" id="ARBA00022982"/>
    </source>
</evidence>
<dbReference type="Pfam" id="PF02085">
    <property type="entry name" value="Cytochrom_CIII"/>
    <property type="match status" value="1"/>
</dbReference>
<keyword evidence="6" id="KW-0812">Transmembrane</keyword>
<keyword evidence="4" id="KW-0249">Electron transport</keyword>
<keyword evidence="5" id="KW-0408">Iron</keyword>
<dbReference type="CDD" id="cd08168">
    <property type="entry name" value="Cytochrom_C3"/>
    <property type="match status" value="1"/>
</dbReference>
<organism evidence="8 9">
    <name type="scientific">Candidatus Methanoperedens nitratireducens</name>
    <dbReference type="NCBI Taxonomy" id="1392998"/>
    <lineage>
        <taxon>Archaea</taxon>
        <taxon>Methanobacteriati</taxon>
        <taxon>Methanobacteriota</taxon>
        <taxon>Stenosarchaea group</taxon>
        <taxon>Methanomicrobia</taxon>
        <taxon>Methanosarcinales</taxon>
        <taxon>ANME-2 cluster</taxon>
        <taxon>Candidatus Methanoperedentaceae</taxon>
        <taxon>Candidatus Methanoperedens</taxon>
    </lineage>
</organism>
<keyword evidence="1" id="KW-0813">Transport</keyword>
<dbReference type="AlphaFoldDB" id="A0A0P8A376"/>
<proteinExistence type="predicted"/>
<evidence type="ECO:0000313" key="8">
    <source>
        <dbReference type="EMBL" id="KPQ42574.1"/>
    </source>
</evidence>
<feature type="transmembrane region" description="Helical" evidence="6">
    <location>
        <begin position="44"/>
        <end position="62"/>
    </location>
</feature>
<keyword evidence="6" id="KW-1133">Transmembrane helix</keyword>
<evidence type="ECO:0000256" key="6">
    <source>
        <dbReference type="SAM" id="Phobius"/>
    </source>
</evidence>
<evidence type="ECO:0000256" key="2">
    <source>
        <dbReference type="ARBA" id="ARBA00022617"/>
    </source>
</evidence>
<accession>A0A0P8A376</accession>
<sequence>MNTLLEFMTFVKGVEYLIVIAFCFGFIALWILVNSRDKMKRSTIVSFVIPLALVFGGGAIVLTSSDTSDVAAPNISNATVAIQSDNIRQVRLASNNGWPTVNKSEYLSIKYGPATDFHKIMSEKVSCITCHHNSGDEIHACKDCHDSPANPHNSTKPGLKAAYHERCISCHPGDFNGPDSCINCHTGELKASAIVSAPIRPHQLTWDTCNRCHPKGIPNGGMESKIVYHDSCLKCHSTGVAGAALVPEDHAGRAGNTCQGCHKLIGG</sequence>
<keyword evidence="6" id="KW-0472">Membrane</keyword>
<dbReference type="EMBL" id="LKCM01000221">
    <property type="protein sequence ID" value="KPQ42574.1"/>
    <property type="molecule type" value="Genomic_DNA"/>
</dbReference>
<dbReference type="Gene3D" id="3.90.10.10">
    <property type="entry name" value="Cytochrome C3"/>
    <property type="match status" value="2"/>
</dbReference>
<gene>
    <name evidence="8" type="ORF">MPEBLZ_02879</name>
</gene>
<keyword evidence="3" id="KW-0479">Metal-binding</keyword>
<protein>
    <submittedName>
        <fullName evidence="8">Class III cytochrome C family protein</fullName>
    </submittedName>
</protein>
<evidence type="ECO:0000256" key="3">
    <source>
        <dbReference type="ARBA" id="ARBA00022723"/>
    </source>
</evidence>
<feature type="domain" description="Class III cytochrome C" evidence="7">
    <location>
        <begin position="117"/>
        <end position="185"/>
    </location>
</feature>
<dbReference type="InterPro" id="IPR036280">
    <property type="entry name" value="Multihaem_cyt_sf"/>
</dbReference>
<dbReference type="InterPro" id="IPR020942">
    <property type="entry name" value="Cyt_c_III_dom"/>
</dbReference>
<evidence type="ECO:0000259" key="7">
    <source>
        <dbReference type="Pfam" id="PF02085"/>
    </source>
</evidence>
<comment type="caution">
    <text evidence="8">The sequence shown here is derived from an EMBL/GenBank/DDBJ whole genome shotgun (WGS) entry which is preliminary data.</text>
</comment>
<feature type="transmembrane region" description="Helical" evidence="6">
    <location>
        <begin position="14"/>
        <end position="32"/>
    </location>
</feature>
<evidence type="ECO:0000256" key="5">
    <source>
        <dbReference type="ARBA" id="ARBA00023004"/>
    </source>
</evidence>
<evidence type="ECO:0000313" key="9">
    <source>
        <dbReference type="Proteomes" id="UP000050360"/>
    </source>
</evidence>
<dbReference type="GO" id="GO:0046872">
    <property type="term" value="F:metal ion binding"/>
    <property type="evidence" value="ECO:0007669"/>
    <property type="project" value="UniProtKB-KW"/>
</dbReference>
<dbReference type="GO" id="GO:0009055">
    <property type="term" value="F:electron transfer activity"/>
    <property type="evidence" value="ECO:0007669"/>
    <property type="project" value="InterPro"/>
</dbReference>
<name>A0A0P8A376_9EURY</name>
<dbReference type="GO" id="GO:0020037">
    <property type="term" value="F:heme binding"/>
    <property type="evidence" value="ECO:0007669"/>
    <property type="project" value="InterPro"/>
</dbReference>
<dbReference type="SUPFAM" id="SSF48695">
    <property type="entry name" value="Multiheme cytochromes"/>
    <property type="match status" value="1"/>
</dbReference>
<evidence type="ECO:0000256" key="1">
    <source>
        <dbReference type="ARBA" id="ARBA00022448"/>
    </source>
</evidence>
<reference evidence="8 9" key="1">
    <citation type="submission" date="2015-09" db="EMBL/GenBank/DDBJ databases">
        <title>A metagenomics-based metabolic model of nitrate-dependent anaerobic oxidation of methane by Methanoperedens-like archaea.</title>
        <authorList>
            <person name="Arshad A."/>
            <person name="Speth D.R."/>
            <person name="De Graaf R.M."/>
            <person name="Op Den Camp H.J."/>
            <person name="Jetten M.S."/>
            <person name="Welte C.U."/>
        </authorList>
    </citation>
    <scope>NUCLEOTIDE SEQUENCE [LARGE SCALE GENOMIC DNA]</scope>
</reference>
<keyword evidence="2" id="KW-0349">Heme</keyword>